<dbReference type="SMART" id="SM00091">
    <property type="entry name" value="PAS"/>
    <property type="match status" value="3"/>
</dbReference>
<comment type="catalytic activity">
    <reaction evidence="1">
        <text>ATP + protein L-histidine = ADP + protein N-phospho-L-histidine.</text>
        <dbReference type="EC" id="2.7.13.3"/>
    </reaction>
</comment>
<dbReference type="EMBL" id="JAFCLK010000017">
    <property type="protein sequence ID" value="MBR1137872.1"/>
    <property type="molecule type" value="Genomic_DNA"/>
</dbReference>
<keyword evidence="12" id="KW-0418">Kinase</keyword>
<feature type="domain" description="PAS" evidence="17">
    <location>
        <begin position="17"/>
        <end position="87"/>
    </location>
</feature>
<dbReference type="RefSeq" id="WP_172235299.1">
    <property type="nucleotide sequence ID" value="NZ_JABFDP010000001.1"/>
</dbReference>
<keyword evidence="14" id="KW-0157">Chromophore</keyword>
<keyword evidence="10" id="KW-0677">Repeat</keyword>
<dbReference type="Proteomes" id="UP001314635">
    <property type="component" value="Unassembled WGS sequence"/>
</dbReference>
<comment type="caution">
    <text evidence="19">The sequence shown here is derived from an EMBL/GenBank/DDBJ whole genome shotgun (WGS) entry which is preliminary data.</text>
</comment>
<dbReference type="SMART" id="SM00086">
    <property type="entry name" value="PAC"/>
    <property type="match status" value="2"/>
</dbReference>
<organism evidence="19 20">
    <name type="scientific">Bradyrhizobium denitrificans</name>
    <dbReference type="NCBI Taxonomy" id="2734912"/>
    <lineage>
        <taxon>Bacteria</taxon>
        <taxon>Pseudomonadati</taxon>
        <taxon>Pseudomonadota</taxon>
        <taxon>Alphaproteobacteria</taxon>
        <taxon>Hyphomicrobiales</taxon>
        <taxon>Nitrobacteraceae</taxon>
        <taxon>Bradyrhizobium</taxon>
    </lineage>
</organism>
<keyword evidence="7" id="KW-0285">Flavoprotein</keyword>
<dbReference type="InterPro" id="IPR000014">
    <property type="entry name" value="PAS"/>
</dbReference>
<dbReference type="EC" id="2.7.13.3" evidence="2"/>
<evidence type="ECO:0000256" key="9">
    <source>
        <dbReference type="ARBA" id="ARBA00022679"/>
    </source>
</evidence>
<evidence type="ECO:0000256" key="3">
    <source>
        <dbReference type="ARBA" id="ARBA00021740"/>
    </source>
</evidence>
<keyword evidence="16" id="KW-0675">Receptor</keyword>
<dbReference type="InterPro" id="IPR000700">
    <property type="entry name" value="PAS-assoc_C"/>
</dbReference>
<evidence type="ECO:0000256" key="15">
    <source>
        <dbReference type="ARBA" id="ARBA00023026"/>
    </source>
</evidence>
<dbReference type="Pfam" id="PF13426">
    <property type="entry name" value="PAS_9"/>
    <property type="match status" value="1"/>
</dbReference>
<feature type="domain" description="PAC" evidence="18">
    <location>
        <begin position="90"/>
        <end position="142"/>
    </location>
</feature>
<feature type="domain" description="PAC" evidence="18">
    <location>
        <begin position="212"/>
        <end position="264"/>
    </location>
</feature>
<dbReference type="PROSITE" id="PS50112">
    <property type="entry name" value="PAS"/>
    <property type="match status" value="2"/>
</dbReference>
<keyword evidence="15" id="KW-0843">Virulence</keyword>
<evidence type="ECO:0000256" key="16">
    <source>
        <dbReference type="ARBA" id="ARBA00023170"/>
    </source>
</evidence>
<dbReference type="PANTHER" id="PTHR41523:SF8">
    <property type="entry name" value="ETHYLENE RESPONSE SENSOR PROTEIN"/>
    <property type="match status" value="1"/>
</dbReference>
<dbReference type="InterPro" id="IPR011102">
    <property type="entry name" value="Sig_transdc_His_kinase_HWE"/>
</dbReference>
<dbReference type="InterPro" id="IPR035965">
    <property type="entry name" value="PAS-like_dom_sf"/>
</dbReference>
<evidence type="ECO:0000256" key="10">
    <source>
        <dbReference type="ARBA" id="ARBA00022737"/>
    </source>
</evidence>
<dbReference type="CDD" id="cd00130">
    <property type="entry name" value="PAS"/>
    <property type="match status" value="2"/>
</dbReference>
<dbReference type="Pfam" id="PF07536">
    <property type="entry name" value="HWE_HK"/>
    <property type="match status" value="1"/>
</dbReference>
<keyword evidence="4" id="KW-0600">Photoreceptor protein</keyword>
<feature type="domain" description="PAS" evidence="17">
    <location>
        <begin position="139"/>
        <end position="209"/>
    </location>
</feature>
<dbReference type="Gene3D" id="3.30.565.10">
    <property type="entry name" value="Histidine kinase-like ATPase, C-terminal domain"/>
    <property type="match status" value="1"/>
</dbReference>
<evidence type="ECO:0000256" key="1">
    <source>
        <dbReference type="ARBA" id="ARBA00000085"/>
    </source>
</evidence>
<dbReference type="SMART" id="SM00911">
    <property type="entry name" value="HWE_HK"/>
    <property type="match status" value="1"/>
</dbReference>
<dbReference type="InterPro" id="IPR036890">
    <property type="entry name" value="HATPase_C_sf"/>
</dbReference>
<dbReference type="PANTHER" id="PTHR41523">
    <property type="entry name" value="TWO-COMPONENT SYSTEM SENSOR PROTEIN"/>
    <property type="match status" value="1"/>
</dbReference>
<dbReference type="Pfam" id="PF00989">
    <property type="entry name" value="PAS"/>
    <property type="match status" value="1"/>
</dbReference>
<dbReference type="PROSITE" id="PS50113">
    <property type="entry name" value="PAC"/>
    <property type="match status" value="2"/>
</dbReference>
<keyword evidence="11" id="KW-0547">Nucleotide-binding</keyword>
<dbReference type="SUPFAM" id="SSF55874">
    <property type="entry name" value="ATPase domain of HSP90 chaperone/DNA topoisomerase II/histidine kinase"/>
    <property type="match status" value="1"/>
</dbReference>
<dbReference type="InterPro" id="IPR013767">
    <property type="entry name" value="PAS_fold"/>
</dbReference>
<evidence type="ECO:0000256" key="14">
    <source>
        <dbReference type="ARBA" id="ARBA00022991"/>
    </source>
</evidence>
<dbReference type="SUPFAM" id="SSF55785">
    <property type="entry name" value="PYP-like sensor domain (PAS domain)"/>
    <property type="match status" value="2"/>
</dbReference>
<gene>
    <name evidence="19" type="ORF">JQ619_19040</name>
</gene>
<evidence type="ECO:0000313" key="19">
    <source>
        <dbReference type="EMBL" id="MBR1137872.1"/>
    </source>
</evidence>
<evidence type="ECO:0000256" key="13">
    <source>
        <dbReference type="ARBA" id="ARBA00022840"/>
    </source>
</evidence>
<accession>A0ABS5G958</accession>
<evidence type="ECO:0000313" key="20">
    <source>
        <dbReference type="Proteomes" id="UP001314635"/>
    </source>
</evidence>
<evidence type="ECO:0000259" key="17">
    <source>
        <dbReference type="PROSITE" id="PS50112"/>
    </source>
</evidence>
<evidence type="ECO:0000259" key="18">
    <source>
        <dbReference type="PROSITE" id="PS50113"/>
    </source>
</evidence>
<evidence type="ECO:0000256" key="11">
    <source>
        <dbReference type="ARBA" id="ARBA00022741"/>
    </source>
</evidence>
<reference evidence="20" key="1">
    <citation type="journal article" date="2021" name="ISME J.">
        <title>Evolutionary origin and ecological implication of a unique nif island in free-living Bradyrhizobium lineages.</title>
        <authorList>
            <person name="Tao J."/>
        </authorList>
    </citation>
    <scope>NUCLEOTIDE SEQUENCE [LARGE SCALE GENOMIC DNA]</scope>
    <source>
        <strain evidence="20">SZCCT0094</strain>
    </source>
</reference>
<dbReference type="Gene3D" id="3.30.450.20">
    <property type="entry name" value="PAS domain"/>
    <property type="match status" value="2"/>
</dbReference>
<proteinExistence type="predicted"/>
<evidence type="ECO:0000256" key="8">
    <source>
        <dbReference type="ARBA" id="ARBA00022643"/>
    </source>
</evidence>
<evidence type="ECO:0000256" key="6">
    <source>
        <dbReference type="ARBA" id="ARBA00022606"/>
    </source>
</evidence>
<dbReference type="NCBIfam" id="TIGR00229">
    <property type="entry name" value="sensory_box"/>
    <property type="match status" value="2"/>
</dbReference>
<protein>
    <recommendedName>
        <fullName evidence="3">Blue-light-activated histidine kinase</fullName>
        <ecNumber evidence="2">2.7.13.3</ecNumber>
    </recommendedName>
</protein>
<name>A0ABS5G958_9BRAD</name>
<keyword evidence="20" id="KW-1185">Reference proteome</keyword>
<sequence length="460" mass="50168">MHGMPGASPMAHVSDHDTAHLAAIVASSADAILSTTTDGSIRSWNAACERMLGYSATEMIGRPVADIIPAELHEQARDIRDRIATGESVESFETVLLSKQGRPIEVSITYSPVRNPQAAVVGISAIIRDVTLTKKAERGAAMLAAIVASSSDGVVSKTLDGTITSWNKSAERIFGFSEEEMINRSIRTIIPLERQAEEDRILATVVSGEIIDNFETIRLRKDGALIDVSVTVSPVRDSHGRIIGASKIVRDITDKRQTREQLRTLLAEVNHRSKNLLSLVQAIARQMTRRGRPLDLERFLQRLQAIASNQDLLIQNDWRFIPLGGLVRSQLGAFSDLVGNRIAIDGPEIELTPEAAQAIGMAVHELATNAAKYGALSNDDGHVTLRWVRDGDDLEMIWRESGGPAVSPPTHSGFGSRVISDMVRAGLDGMVDVDFAPAGLRWHLRCPLQRLSRGSIHARR</sequence>
<keyword evidence="6" id="KW-0716">Sensory transduction</keyword>
<keyword evidence="8" id="KW-0288">FMN</keyword>
<evidence type="ECO:0000256" key="2">
    <source>
        <dbReference type="ARBA" id="ARBA00012438"/>
    </source>
</evidence>
<evidence type="ECO:0000256" key="4">
    <source>
        <dbReference type="ARBA" id="ARBA00022543"/>
    </source>
</evidence>
<evidence type="ECO:0000256" key="7">
    <source>
        <dbReference type="ARBA" id="ARBA00022630"/>
    </source>
</evidence>
<keyword evidence="13" id="KW-0067">ATP-binding</keyword>
<keyword evidence="9" id="KW-0808">Transferase</keyword>
<keyword evidence="5" id="KW-0597">Phosphoprotein</keyword>
<evidence type="ECO:0000256" key="5">
    <source>
        <dbReference type="ARBA" id="ARBA00022553"/>
    </source>
</evidence>
<evidence type="ECO:0000256" key="12">
    <source>
        <dbReference type="ARBA" id="ARBA00022777"/>
    </source>
</evidence>
<dbReference type="InterPro" id="IPR001610">
    <property type="entry name" value="PAC"/>
</dbReference>